<feature type="region of interest" description="Disordered" evidence="1">
    <location>
        <begin position="116"/>
        <end position="146"/>
    </location>
</feature>
<name>A0AAD8FD47_BIOPF</name>
<comment type="caution">
    <text evidence="2">The sequence shown here is derived from an EMBL/GenBank/DDBJ whole genome shotgun (WGS) entry which is preliminary data.</text>
</comment>
<keyword evidence="3" id="KW-1185">Reference proteome</keyword>
<feature type="compositionally biased region" description="Pro residues" evidence="1">
    <location>
        <begin position="136"/>
        <end position="146"/>
    </location>
</feature>
<evidence type="ECO:0000313" key="2">
    <source>
        <dbReference type="EMBL" id="KAK0060035.1"/>
    </source>
</evidence>
<sequence length="162" mass="18436">MCTSAIIIDTGIYECQSAHSKSELSRGRHLQRELEETYLLDVRLLAEDDWGAYDFICSVAACEPAVSFKYVCQDGLLKQRARATAMLRKTGLETISLCVKRPRHRRNNSLINWRKRKRHQRKAVRMPSWGTRSLPPVTPTDRPPPELSGLGCCSVSCRDDKC</sequence>
<protein>
    <submittedName>
        <fullName evidence="2">Uncharacterized protein</fullName>
    </submittedName>
</protein>
<evidence type="ECO:0000256" key="1">
    <source>
        <dbReference type="SAM" id="MobiDB-lite"/>
    </source>
</evidence>
<dbReference type="AlphaFoldDB" id="A0AAD8FD47"/>
<gene>
    <name evidence="2" type="ORF">Bpfe_010563</name>
</gene>
<evidence type="ECO:0000313" key="3">
    <source>
        <dbReference type="Proteomes" id="UP001233172"/>
    </source>
</evidence>
<reference evidence="2" key="2">
    <citation type="submission" date="2023-04" db="EMBL/GenBank/DDBJ databases">
        <authorList>
            <person name="Bu L."/>
            <person name="Lu L."/>
            <person name="Laidemitt M.R."/>
            <person name="Zhang S.M."/>
            <person name="Mutuku M."/>
            <person name="Mkoji G."/>
            <person name="Steinauer M."/>
            <person name="Loker E.S."/>
        </authorList>
    </citation>
    <scope>NUCLEOTIDE SEQUENCE</scope>
    <source>
        <strain evidence="2">KasaAsao</strain>
        <tissue evidence="2">Whole Snail</tissue>
    </source>
</reference>
<proteinExistence type="predicted"/>
<reference evidence="2" key="1">
    <citation type="journal article" date="2023" name="PLoS Negl. Trop. Dis.">
        <title>A genome sequence for Biomphalaria pfeifferi, the major vector snail for the human-infecting parasite Schistosoma mansoni.</title>
        <authorList>
            <person name="Bu L."/>
            <person name="Lu L."/>
            <person name="Laidemitt M.R."/>
            <person name="Zhang S.M."/>
            <person name="Mutuku M."/>
            <person name="Mkoji G."/>
            <person name="Steinauer M."/>
            <person name="Loker E.S."/>
        </authorList>
    </citation>
    <scope>NUCLEOTIDE SEQUENCE</scope>
    <source>
        <strain evidence="2">KasaAsao</strain>
    </source>
</reference>
<accession>A0AAD8FD47</accession>
<dbReference type="Proteomes" id="UP001233172">
    <property type="component" value="Unassembled WGS sequence"/>
</dbReference>
<organism evidence="2 3">
    <name type="scientific">Biomphalaria pfeifferi</name>
    <name type="common">Bloodfluke planorb</name>
    <name type="synonym">Freshwater snail</name>
    <dbReference type="NCBI Taxonomy" id="112525"/>
    <lineage>
        <taxon>Eukaryota</taxon>
        <taxon>Metazoa</taxon>
        <taxon>Spiralia</taxon>
        <taxon>Lophotrochozoa</taxon>
        <taxon>Mollusca</taxon>
        <taxon>Gastropoda</taxon>
        <taxon>Heterobranchia</taxon>
        <taxon>Euthyneura</taxon>
        <taxon>Panpulmonata</taxon>
        <taxon>Hygrophila</taxon>
        <taxon>Lymnaeoidea</taxon>
        <taxon>Planorbidae</taxon>
        <taxon>Biomphalaria</taxon>
    </lineage>
</organism>
<dbReference type="EMBL" id="JASAOG010000038">
    <property type="protein sequence ID" value="KAK0060035.1"/>
    <property type="molecule type" value="Genomic_DNA"/>
</dbReference>